<sequence>MTLFLILMLTTEVVANKMISSNIMKGFCEDDQVHLTLPDVCDFTDIYVSIHNDIGNFSNLYLQCTSNNMTCHSFGSMTFRLTNETLEVFFQFQHREHVGKYVNFKTTCQNQTDVPHYGPLKACLSGFTGNVTKDGDTLTVLCQHSSFNESVTGMRIGDRENEFVQCSRNSCHGGHRLPNGVALKKPYEEVTEILCKFDGAVLNLTNLIDNSTLTTAPSSPVYLSHTGDEHRNRRTRHFFMIFTSFIAHQMLILT</sequence>
<name>A0A8B8C9Q9_CRAVI</name>
<evidence type="ECO:0000313" key="3">
    <source>
        <dbReference type="RefSeq" id="XP_022312488.1"/>
    </source>
</evidence>
<feature type="chain" id="PRO_5034782352" evidence="1">
    <location>
        <begin position="16"/>
        <end position="254"/>
    </location>
</feature>
<keyword evidence="1" id="KW-0732">Signal</keyword>
<evidence type="ECO:0000256" key="1">
    <source>
        <dbReference type="SAM" id="SignalP"/>
    </source>
</evidence>
<dbReference type="Proteomes" id="UP000694844">
    <property type="component" value="Chromosome 10"/>
</dbReference>
<dbReference type="GeneID" id="111117629"/>
<gene>
    <name evidence="3" type="primary">LOC111117629</name>
</gene>
<reference evidence="3" key="1">
    <citation type="submission" date="2025-08" db="UniProtKB">
        <authorList>
            <consortium name="RefSeq"/>
        </authorList>
    </citation>
    <scope>IDENTIFICATION</scope>
    <source>
        <tissue evidence="3">Whole sample</tissue>
    </source>
</reference>
<protein>
    <submittedName>
        <fullName evidence="3">Uncharacterized protein LOC111117629 isoform X1</fullName>
    </submittedName>
</protein>
<evidence type="ECO:0000313" key="2">
    <source>
        <dbReference type="Proteomes" id="UP000694844"/>
    </source>
</evidence>
<organism evidence="2 3">
    <name type="scientific">Crassostrea virginica</name>
    <name type="common">Eastern oyster</name>
    <dbReference type="NCBI Taxonomy" id="6565"/>
    <lineage>
        <taxon>Eukaryota</taxon>
        <taxon>Metazoa</taxon>
        <taxon>Spiralia</taxon>
        <taxon>Lophotrochozoa</taxon>
        <taxon>Mollusca</taxon>
        <taxon>Bivalvia</taxon>
        <taxon>Autobranchia</taxon>
        <taxon>Pteriomorphia</taxon>
        <taxon>Ostreida</taxon>
        <taxon>Ostreoidea</taxon>
        <taxon>Ostreidae</taxon>
        <taxon>Crassostrea</taxon>
    </lineage>
</organism>
<dbReference type="KEGG" id="cvn:111117629"/>
<feature type="signal peptide" evidence="1">
    <location>
        <begin position="1"/>
        <end position="15"/>
    </location>
</feature>
<dbReference type="RefSeq" id="XP_022312488.1">
    <property type="nucleotide sequence ID" value="XM_022456780.1"/>
</dbReference>
<keyword evidence="2" id="KW-1185">Reference proteome</keyword>
<proteinExistence type="predicted"/>
<dbReference type="OrthoDB" id="6212646at2759"/>
<accession>A0A8B8C9Q9</accession>
<dbReference type="AlphaFoldDB" id="A0A8B8C9Q9"/>